<keyword evidence="9 13" id="KW-0238">DNA-binding</keyword>
<keyword evidence="17" id="KW-1185">Reference proteome</keyword>
<dbReference type="InterPro" id="IPR042174">
    <property type="entry name" value="RecF_2"/>
</dbReference>
<organism evidence="16 17">
    <name type="scientific">Streptomyces carminius</name>
    <dbReference type="NCBI Taxonomy" id="2665496"/>
    <lineage>
        <taxon>Bacteria</taxon>
        <taxon>Bacillati</taxon>
        <taxon>Actinomycetota</taxon>
        <taxon>Actinomycetes</taxon>
        <taxon>Kitasatosporales</taxon>
        <taxon>Streptomycetaceae</taxon>
        <taxon>Streptomyces</taxon>
    </lineage>
</organism>
<evidence type="ECO:0000256" key="8">
    <source>
        <dbReference type="ARBA" id="ARBA00022840"/>
    </source>
</evidence>
<proteinExistence type="inferred from homology"/>
<dbReference type="GO" id="GO:0005524">
    <property type="term" value="F:ATP binding"/>
    <property type="evidence" value="ECO:0007669"/>
    <property type="project" value="UniProtKB-UniRule"/>
</dbReference>
<comment type="similarity">
    <text evidence="2 13 14">Belongs to the RecF family.</text>
</comment>
<dbReference type="InterPro" id="IPR003395">
    <property type="entry name" value="RecF/RecN/SMC_N"/>
</dbReference>
<dbReference type="Gene3D" id="3.40.50.300">
    <property type="entry name" value="P-loop containing nucleotide triphosphate hydrolases"/>
    <property type="match status" value="1"/>
</dbReference>
<evidence type="ECO:0000256" key="11">
    <source>
        <dbReference type="ARBA" id="ARBA00023236"/>
    </source>
</evidence>
<dbReference type="InterPro" id="IPR027417">
    <property type="entry name" value="P-loop_NTPase"/>
</dbReference>
<evidence type="ECO:0000256" key="3">
    <source>
        <dbReference type="ARBA" id="ARBA00020170"/>
    </source>
</evidence>
<dbReference type="AlphaFoldDB" id="A0A2M8MBU1"/>
<dbReference type="SUPFAM" id="SSF52540">
    <property type="entry name" value="P-loop containing nucleoside triphosphate hydrolases"/>
    <property type="match status" value="1"/>
</dbReference>
<dbReference type="PANTHER" id="PTHR32182:SF0">
    <property type="entry name" value="DNA REPLICATION AND REPAIR PROTEIN RECF"/>
    <property type="match status" value="1"/>
</dbReference>
<comment type="caution">
    <text evidence="16">The sequence shown here is derived from an EMBL/GenBank/DDBJ whole genome shotgun (WGS) entry which is preliminary data.</text>
</comment>
<reference evidence="16 17" key="1">
    <citation type="submission" date="2017-11" db="EMBL/GenBank/DDBJ databases">
        <title>Streptomyces carmine sp. nov., a novel actinomycete isolated from Sophora alopecuroides in Xinjiang, China.</title>
        <authorList>
            <person name="Wang Y."/>
            <person name="Luo X."/>
            <person name="Wan C."/>
            <person name="Zhang L."/>
        </authorList>
    </citation>
    <scope>NUCLEOTIDE SEQUENCE [LARGE SCALE GENOMIC DNA]</scope>
    <source>
        <strain evidence="16 17">TRM SA0054</strain>
    </source>
</reference>
<dbReference type="FunFam" id="1.20.1050.90:FF:000004">
    <property type="entry name" value="DNA replication and repair protein RecF"/>
    <property type="match status" value="1"/>
</dbReference>
<keyword evidence="4 13" id="KW-0963">Cytoplasm</keyword>
<dbReference type="FunFam" id="3.40.50.300:FF:000730">
    <property type="entry name" value="DNA replication and repair protein RecF"/>
    <property type="match status" value="1"/>
</dbReference>
<dbReference type="HAMAP" id="MF_00365">
    <property type="entry name" value="RecF"/>
    <property type="match status" value="1"/>
</dbReference>
<dbReference type="PANTHER" id="PTHR32182">
    <property type="entry name" value="DNA REPLICATION AND REPAIR PROTEIN RECF"/>
    <property type="match status" value="1"/>
</dbReference>
<evidence type="ECO:0000256" key="6">
    <source>
        <dbReference type="ARBA" id="ARBA00022741"/>
    </source>
</evidence>
<keyword evidence="6 13" id="KW-0547">Nucleotide-binding</keyword>
<dbReference type="RefSeq" id="WP_100200434.1">
    <property type="nucleotide sequence ID" value="NZ_PGGW01000009.1"/>
</dbReference>
<dbReference type="NCBIfam" id="TIGR00611">
    <property type="entry name" value="recf"/>
    <property type="match status" value="1"/>
</dbReference>
<comment type="function">
    <text evidence="12 13 14">The RecF protein is involved in DNA metabolism; it is required for DNA replication and normal SOS inducibility. RecF binds preferentially to single-stranded, linear DNA. It also seems to bind ATP.</text>
</comment>
<keyword evidence="5 13" id="KW-0235">DNA replication</keyword>
<dbReference type="GO" id="GO:0006302">
    <property type="term" value="P:double-strand break repair"/>
    <property type="evidence" value="ECO:0007669"/>
    <property type="project" value="TreeGrafter"/>
</dbReference>
<evidence type="ECO:0000256" key="13">
    <source>
        <dbReference type="HAMAP-Rule" id="MF_00365"/>
    </source>
</evidence>
<keyword evidence="8 13" id="KW-0067">ATP-binding</keyword>
<feature type="binding site" evidence="13">
    <location>
        <begin position="30"/>
        <end position="37"/>
    </location>
    <ligand>
        <name>ATP</name>
        <dbReference type="ChEBI" id="CHEBI:30616"/>
    </ligand>
</feature>
<evidence type="ECO:0000256" key="5">
    <source>
        <dbReference type="ARBA" id="ARBA00022705"/>
    </source>
</evidence>
<dbReference type="Proteomes" id="UP000230407">
    <property type="component" value="Unassembled WGS sequence"/>
</dbReference>
<dbReference type="GO" id="GO:0000731">
    <property type="term" value="P:DNA synthesis involved in DNA repair"/>
    <property type="evidence" value="ECO:0007669"/>
    <property type="project" value="TreeGrafter"/>
</dbReference>
<evidence type="ECO:0000256" key="7">
    <source>
        <dbReference type="ARBA" id="ARBA00022763"/>
    </source>
</evidence>
<evidence type="ECO:0000313" key="16">
    <source>
        <dbReference type="EMBL" id="PJF01660.1"/>
    </source>
</evidence>
<keyword evidence="10 13" id="KW-0234">DNA repair</keyword>
<accession>A0A2M8MBU1</accession>
<dbReference type="GO" id="GO:0009432">
    <property type="term" value="P:SOS response"/>
    <property type="evidence" value="ECO:0007669"/>
    <property type="project" value="UniProtKB-UniRule"/>
</dbReference>
<name>A0A2M8MBU1_9ACTN</name>
<evidence type="ECO:0000256" key="10">
    <source>
        <dbReference type="ARBA" id="ARBA00023204"/>
    </source>
</evidence>
<dbReference type="PROSITE" id="PS00618">
    <property type="entry name" value="RECF_2"/>
    <property type="match status" value="1"/>
</dbReference>
<evidence type="ECO:0000256" key="2">
    <source>
        <dbReference type="ARBA" id="ARBA00008016"/>
    </source>
</evidence>
<evidence type="ECO:0000313" key="17">
    <source>
        <dbReference type="Proteomes" id="UP000230407"/>
    </source>
</evidence>
<evidence type="ECO:0000259" key="15">
    <source>
        <dbReference type="Pfam" id="PF02463"/>
    </source>
</evidence>
<comment type="subcellular location">
    <subcellularLocation>
        <location evidence="1 13 14">Cytoplasm</location>
    </subcellularLocation>
</comment>
<gene>
    <name evidence="13" type="primary">recF</name>
    <name evidence="16" type="ORF">CUT44_02425</name>
</gene>
<dbReference type="GO" id="GO:0005737">
    <property type="term" value="C:cytoplasm"/>
    <property type="evidence" value="ECO:0007669"/>
    <property type="project" value="UniProtKB-SubCell"/>
</dbReference>
<dbReference type="PROSITE" id="PS00617">
    <property type="entry name" value="RECF_1"/>
    <property type="match status" value="1"/>
</dbReference>
<evidence type="ECO:0000256" key="1">
    <source>
        <dbReference type="ARBA" id="ARBA00004496"/>
    </source>
</evidence>
<keyword evidence="11 13" id="KW-0742">SOS response</keyword>
<dbReference type="GO" id="GO:0003697">
    <property type="term" value="F:single-stranded DNA binding"/>
    <property type="evidence" value="ECO:0007669"/>
    <property type="project" value="UniProtKB-UniRule"/>
</dbReference>
<evidence type="ECO:0000256" key="12">
    <source>
        <dbReference type="ARBA" id="ARBA00025401"/>
    </source>
</evidence>
<keyword evidence="7 13" id="KW-0227">DNA damage</keyword>
<dbReference type="Gene3D" id="1.20.1050.90">
    <property type="entry name" value="RecF/RecN/SMC, N-terminal domain"/>
    <property type="match status" value="1"/>
</dbReference>
<dbReference type="GO" id="GO:0006260">
    <property type="term" value="P:DNA replication"/>
    <property type="evidence" value="ECO:0007669"/>
    <property type="project" value="UniProtKB-UniRule"/>
</dbReference>
<dbReference type="InterPro" id="IPR001238">
    <property type="entry name" value="DNA-binding_RecF"/>
</dbReference>
<evidence type="ECO:0000256" key="9">
    <source>
        <dbReference type="ARBA" id="ARBA00023125"/>
    </source>
</evidence>
<protein>
    <recommendedName>
        <fullName evidence="3 13">DNA replication and repair protein RecF</fullName>
    </recommendedName>
</protein>
<sequence>MHVTHLSLADFRSYTRVEVPLDPGVTAFVGPNGQGKTNLVEAVGYLATLGSHRVASDAPLVRSGADRAVIRAAVRQGDRQQLVELELNPGRANRARINRSSQVRPRDVLGIVRTVLFAPEDLALVKGDPGERRRFLDELVTARAPRMAGVRADYERVLKQRNTLLKTAAMARRHGSGSGGGSGGSGSGGGGALSTLDVWDQHLARAGAELLAQRMALVAALGPLTDKAYERLAPGGGPVVLEYRSPVAAGSREELHQRLLAELAAARRQEIERGVTLVGPHRDDLVLRLGELPAKGYASHGESWSYALALRLASYDLLRSEGNEPVLVLDDVFAELDVRRRERLAELVAPGEQVLVTAAVEEDVPKALAGTRYTVGGGEVTRL</sequence>
<dbReference type="EMBL" id="PGGW01000009">
    <property type="protein sequence ID" value="PJF01660.1"/>
    <property type="molecule type" value="Genomic_DNA"/>
</dbReference>
<dbReference type="Pfam" id="PF02463">
    <property type="entry name" value="SMC_N"/>
    <property type="match status" value="1"/>
</dbReference>
<evidence type="ECO:0000256" key="4">
    <source>
        <dbReference type="ARBA" id="ARBA00022490"/>
    </source>
</evidence>
<feature type="domain" description="RecF/RecN/SMC N-terminal" evidence="15">
    <location>
        <begin position="3"/>
        <end position="366"/>
    </location>
</feature>
<dbReference type="InterPro" id="IPR018078">
    <property type="entry name" value="DNA-binding_RecF_CS"/>
</dbReference>
<evidence type="ECO:0000256" key="14">
    <source>
        <dbReference type="RuleBase" id="RU000578"/>
    </source>
</evidence>